<accession>A0A0K8R2Q9</accession>
<evidence type="ECO:0000256" key="1">
    <source>
        <dbReference type="SAM" id="MobiDB-lite"/>
    </source>
</evidence>
<feature type="chain" id="PRO_5005515846" description="Secreted protein" evidence="2">
    <location>
        <begin position="23"/>
        <end position="84"/>
    </location>
</feature>
<keyword evidence="2" id="KW-0732">Signal</keyword>
<feature type="compositionally biased region" description="Basic residues" evidence="1">
    <location>
        <begin position="43"/>
        <end position="74"/>
    </location>
</feature>
<reference evidence="3" key="1">
    <citation type="submission" date="2012-12" db="EMBL/GenBank/DDBJ databases">
        <title>Identification and characterization of a phenylalanine ammonia-lyase gene family in Isatis indigotica Fort.</title>
        <authorList>
            <person name="Liu Q."/>
            <person name="Chen J."/>
            <person name="Zhou X."/>
            <person name="Di P."/>
            <person name="Xiao Y."/>
            <person name="Xuan H."/>
            <person name="Zhang L."/>
            <person name="Chen W."/>
        </authorList>
    </citation>
    <scope>NUCLEOTIDE SEQUENCE</scope>
    <source>
        <tissue evidence="3">Salivary gland</tissue>
    </source>
</reference>
<proteinExistence type="evidence at transcript level"/>
<sequence length="84" mass="10233">MVLYRRLLSIWLLFCCFFSQQGCRLRLTFEKARFARFPGVSRPKSKKAQQNRKKQEKPLRQWKKKEKKSNRKAVRNNIHAPRQN</sequence>
<dbReference type="AlphaFoldDB" id="A0A0K8R2Q9"/>
<evidence type="ECO:0000256" key="2">
    <source>
        <dbReference type="SAM" id="SignalP"/>
    </source>
</evidence>
<evidence type="ECO:0008006" key="4">
    <source>
        <dbReference type="Google" id="ProtNLM"/>
    </source>
</evidence>
<name>A0A0K8R2Q9_IXORI</name>
<organism evidence="3">
    <name type="scientific">Ixodes ricinus</name>
    <name type="common">Common tick</name>
    <name type="synonym">Acarus ricinus</name>
    <dbReference type="NCBI Taxonomy" id="34613"/>
    <lineage>
        <taxon>Eukaryota</taxon>
        <taxon>Metazoa</taxon>
        <taxon>Ecdysozoa</taxon>
        <taxon>Arthropoda</taxon>
        <taxon>Chelicerata</taxon>
        <taxon>Arachnida</taxon>
        <taxon>Acari</taxon>
        <taxon>Parasitiformes</taxon>
        <taxon>Ixodida</taxon>
        <taxon>Ixodoidea</taxon>
        <taxon>Ixodidae</taxon>
        <taxon>Ixodinae</taxon>
        <taxon>Ixodes</taxon>
    </lineage>
</organism>
<feature type="region of interest" description="Disordered" evidence="1">
    <location>
        <begin position="40"/>
        <end position="84"/>
    </location>
</feature>
<protein>
    <recommendedName>
        <fullName evidence="4">Secreted protein</fullName>
    </recommendedName>
</protein>
<feature type="signal peptide" evidence="2">
    <location>
        <begin position="1"/>
        <end position="22"/>
    </location>
</feature>
<dbReference type="EMBL" id="GADI01008478">
    <property type="protein sequence ID" value="JAA65330.1"/>
    <property type="molecule type" value="mRNA"/>
</dbReference>
<evidence type="ECO:0000313" key="3">
    <source>
        <dbReference type="EMBL" id="JAA65330.1"/>
    </source>
</evidence>